<feature type="domain" description="Phosphodiester glycosidase" evidence="1">
    <location>
        <begin position="70"/>
        <end position="248"/>
    </location>
</feature>
<dbReference type="PANTHER" id="PTHR40446">
    <property type="entry name" value="N-ACETYLGLUCOSAMINE-1-PHOSPHODIESTER ALPHA-N-ACETYLGLUCOSAMINIDASE"/>
    <property type="match status" value="1"/>
</dbReference>
<dbReference type="RefSeq" id="WP_060705263.1">
    <property type="nucleotide sequence ID" value="NZ_CP117834.1"/>
</dbReference>
<protein>
    <submittedName>
        <fullName evidence="2">Phosphodiester glycosidase family protein</fullName>
    </submittedName>
</protein>
<accession>A0ABY7W2N8</accession>
<gene>
    <name evidence="2" type="ORF">PQ477_14435</name>
</gene>
<organism evidence="2 3">
    <name type="scientific">Shouchella hunanensis</name>
    <dbReference type="NCBI Taxonomy" id="766894"/>
    <lineage>
        <taxon>Bacteria</taxon>
        <taxon>Bacillati</taxon>
        <taxon>Bacillota</taxon>
        <taxon>Bacilli</taxon>
        <taxon>Bacillales</taxon>
        <taxon>Bacillaceae</taxon>
        <taxon>Shouchella</taxon>
    </lineage>
</organism>
<evidence type="ECO:0000313" key="3">
    <source>
        <dbReference type="Proteomes" id="UP001215143"/>
    </source>
</evidence>
<dbReference type="EMBL" id="CP117834">
    <property type="protein sequence ID" value="WDF02709.1"/>
    <property type="molecule type" value="Genomic_DNA"/>
</dbReference>
<keyword evidence="2" id="KW-0378">Hydrolase</keyword>
<evidence type="ECO:0000313" key="2">
    <source>
        <dbReference type="EMBL" id="WDF02709.1"/>
    </source>
</evidence>
<dbReference type="Pfam" id="PF09992">
    <property type="entry name" value="NAGPA"/>
    <property type="match status" value="1"/>
</dbReference>
<sequence>MTNENSNSVNMLEDSAFYSGVTTREGRKNGTTYYVTVIEVSEGGTLKHGLANNAQTGETARSFAQRNSNTVTINAGIFHPTQMTLSGVNIVNRRILSDRRTDKARYILAFNDNNQFKVFRPQTTATTIINEGYTNAVTGFIPLIENGAKLPQTVYDDYEHNQNPQPAQIFGQKITGDIVILTVDGRTNFDRGFTSHESAEIMLQEEVAFAFTLDGGGSAQTVVRGAMVNRSIDNNGMTERKVPDFFYIQKPVNGVSAQDLYSLGSDVGRISKRLQEVESMVQRIDEYNRGFIQLRGEEGYKTQGIEVWEGNKRKVKLNLREEFMSLYDYQNDRTVFRVQPDGTISSLKGTLGTFHSQSKAVTDANAISENGRYWIRQTDATNVPAGQTAWMIDHYQLNNDALQIATPFVQSSIGLRKRRKTGGTWTSWINA</sequence>
<dbReference type="InterPro" id="IPR018711">
    <property type="entry name" value="NAGPA"/>
</dbReference>
<reference evidence="2 3" key="1">
    <citation type="submission" date="2023-02" db="EMBL/GenBank/DDBJ databases">
        <authorList>
            <person name="Liu G."/>
        </authorList>
    </citation>
    <scope>NUCLEOTIDE SEQUENCE [LARGE SCALE GENOMIC DNA]</scope>
    <source>
        <strain evidence="2 3">DSM 23008</strain>
    </source>
</reference>
<proteinExistence type="predicted"/>
<dbReference type="PANTHER" id="PTHR40446:SF2">
    <property type="entry name" value="N-ACETYLGLUCOSAMINE-1-PHOSPHODIESTER ALPHA-N-ACETYLGLUCOSAMINIDASE"/>
    <property type="match status" value="1"/>
</dbReference>
<keyword evidence="2" id="KW-0326">Glycosidase</keyword>
<dbReference type="Proteomes" id="UP001215143">
    <property type="component" value="Chromosome"/>
</dbReference>
<name>A0ABY7W2N8_9BACI</name>
<evidence type="ECO:0000259" key="1">
    <source>
        <dbReference type="Pfam" id="PF09992"/>
    </source>
</evidence>
<dbReference type="GO" id="GO:0016798">
    <property type="term" value="F:hydrolase activity, acting on glycosyl bonds"/>
    <property type="evidence" value="ECO:0007669"/>
    <property type="project" value="UniProtKB-KW"/>
</dbReference>
<keyword evidence="3" id="KW-1185">Reference proteome</keyword>
<dbReference type="CDD" id="cd19958">
    <property type="entry name" value="pyocin_knob"/>
    <property type="match status" value="1"/>
</dbReference>